<evidence type="ECO:0000313" key="2">
    <source>
        <dbReference type="Proteomes" id="UP001177003"/>
    </source>
</evidence>
<organism evidence="1 2">
    <name type="scientific">Lactuca saligna</name>
    <name type="common">Willowleaf lettuce</name>
    <dbReference type="NCBI Taxonomy" id="75948"/>
    <lineage>
        <taxon>Eukaryota</taxon>
        <taxon>Viridiplantae</taxon>
        <taxon>Streptophyta</taxon>
        <taxon>Embryophyta</taxon>
        <taxon>Tracheophyta</taxon>
        <taxon>Spermatophyta</taxon>
        <taxon>Magnoliopsida</taxon>
        <taxon>eudicotyledons</taxon>
        <taxon>Gunneridae</taxon>
        <taxon>Pentapetalae</taxon>
        <taxon>asterids</taxon>
        <taxon>campanulids</taxon>
        <taxon>Asterales</taxon>
        <taxon>Asteraceae</taxon>
        <taxon>Cichorioideae</taxon>
        <taxon>Cichorieae</taxon>
        <taxon>Lactucinae</taxon>
        <taxon>Lactuca</taxon>
    </lineage>
</organism>
<reference evidence="1" key="1">
    <citation type="submission" date="2023-04" db="EMBL/GenBank/DDBJ databases">
        <authorList>
            <person name="Vijverberg K."/>
            <person name="Xiong W."/>
            <person name="Schranz E."/>
        </authorList>
    </citation>
    <scope>NUCLEOTIDE SEQUENCE</scope>
</reference>
<accession>A0AA35ZHZ3</accession>
<protein>
    <submittedName>
        <fullName evidence="1">Uncharacterized protein</fullName>
    </submittedName>
</protein>
<dbReference type="AlphaFoldDB" id="A0AA35ZHZ3"/>
<evidence type="ECO:0000313" key="1">
    <source>
        <dbReference type="EMBL" id="CAI9292979.1"/>
    </source>
</evidence>
<proteinExistence type="predicted"/>
<dbReference type="EMBL" id="OX465083">
    <property type="protein sequence ID" value="CAI9292979.1"/>
    <property type="molecule type" value="Genomic_DNA"/>
</dbReference>
<dbReference type="Proteomes" id="UP001177003">
    <property type="component" value="Chromosome 7"/>
</dbReference>
<keyword evidence="2" id="KW-1185">Reference proteome</keyword>
<sequence length="370" mass="42784">MEDYLNGIDKNMWKSIKDGNYREYLVENIGTVGTDVDMVTRANTRKACDKKALRELRGALPPFVYNYKENKNIEAYNDRMNDLILRCNRYGIMEIAEENKLNYGGPMALVSKENVKEDEEGFLINSDDEAVSYYSNNRVKNFLKKPISGGFKNNLEKKQVSNAGGSQNDYMLQKMEEKKEKVKDKAYYAKKLEEVCAPTKNLSLVARRGDENNGTYQIWSFKYDDEEIHNPTHGVLYEGYKEGEVDEDLVEYAKAQEESDEEDEKMIGRCFVSTSPKSPLTVKVCDLLVSFNIPSNSYHSILCEFDETYSYINDLLVSMTSEAENSKAFLYEASNRIEEKKTKIKSFELYVKNIMCDKDRLRMDNKMLIK</sequence>
<gene>
    <name evidence="1" type="ORF">LSALG_LOCUS32014</name>
</gene>
<name>A0AA35ZHZ3_LACSI</name>